<reference evidence="9" key="1">
    <citation type="journal article" date="2013" name="Science">
        <title>The Amborella genome and the evolution of flowering plants.</title>
        <authorList>
            <consortium name="Amborella Genome Project"/>
        </authorList>
    </citation>
    <scope>NUCLEOTIDE SEQUENCE [LARGE SCALE GENOMIC DNA]</scope>
</reference>
<organism evidence="8 9">
    <name type="scientific">Amborella trichopoda</name>
    <dbReference type="NCBI Taxonomy" id="13333"/>
    <lineage>
        <taxon>Eukaryota</taxon>
        <taxon>Viridiplantae</taxon>
        <taxon>Streptophyta</taxon>
        <taxon>Embryophyta</taxon>
        <taxon>Tracheophyta</taxon>
        <taxon>Spermatophyta</taxon>
        <taxon>Magnoliopsida</taxon>
        <taxon>Amborellales</taxon>
        <taxon>Amborellaceae</taxon>
        <taxon>Amborella</taxon>
    </lineage>
</organism>
<evidence type="ECO:0000256" key="5">
    <source>
        <dbReference type="ARBA" id="ARBA00022968"/>
    </source>
</evidence>
<dbReference type="InterPro" id="IPR008630">
    <property type="entry name" value="Glyco_trans_34"/>
</dbReference>
<evidence type="ECO:0000256" key="3">
    <source>
        <dbReference type="ARBA" id="ARBA00022676"/>
    </source>
</evidence>
<evidence type="ECO:0000256" key="4">
    <source>
        <dbReference type="ARBA" id="ARBA00022679"/>
    </source>
</evidence>
<dbReference type="Pfam" id="PF05637">
    <property type="entry name" value="Glyco_transf_34"/>
    <property type="match status" value="1"/>
</dbReference>
<evidence type="ECO:0000256" key="7">
    <source>
        <dbReference type="SAM" id="Phobius"/>
    </source>
</evidence>
<evidence type="ECO:0008006" key="10">
    <source>
        <dbReference type="Google" id="ProtNLM"/>
    </source>
</evidence>
<dbReference type="Proteomes" id="UP000017836">
    <property type="component" value="Unassembled WGS sequence"/>
</dbReference>
<keyword evidence="9" id="KW-1185">Reference proteome</keyword>
<dbReference type="eggNOG" id="KOG4748">
    <property type="taxonomic scope" value="Eukaryota"/>
</dbReference>
<comment type="subcellular location">
    <subcellularLocation>
        <location evidence="1">Golgi apparatus membrane</location>
        <topology evidence="1">Single-pass type II membrane protein</topology>
    </subcellularLocation>
</comment>
<dbReference type="Gramene" id="ERM94936">
    <property type="protein sequence ID" value="ERM94936"/>
    <property type="gene ID" value="AMTR_s00009p00193920"/>
</dbReference>
<keyword evidence="5" id="KW-0735">Signal-anchor</keyword>
<dbReference type="SUPFAM" id="SSF53448">
    <property type="entry name" value="Nucleotide-diphospho-sugar transferases"/>
    <property type="match status" value="1"/>
</dbReference>
<keyword evidence="7" id="KW-1133">Transmembrane helix</keyword>
<dbReference type="InterPro" id="IPR029044">
    <property type="entry name" value="Nucleotide-diphossugar_trans"/>
</dbReference>
<dbReference type="OrthoDB" id="407658at2759"/>
<feature type="transmembrane region" description="Helical" evidence="7">
    <location>
        <begin position="26"/>
        <end position="48"/>
    </location>
</feature>
<sequence>MPKTQGPPGNRSSKPNSGFWFSSHRLWFVVFSSTLLLFSLLFGFKVIFHRANVLGRQCLRPIAGGFFPTSRIAMVSSSDESKRNGFRSFEGLMAMVLPNKESYAEKFGYDFSDCSEMIDRSRPPSWSKILAVKAHLHNYDWIFWNDADSLITNSNVSLEQVLYSVIGDSEVQEWPDLILTKDATGVNAGIFFVRNSNWSQEFLDTWWNQKEFIRKFGSTKSGDNDALKHLISHLSPQELQKHVRVSKMQCLFNSYPWFPSWKTAFRLITSPKTTWQGSYSEGDFMVHLAGLDDKKRWARKVLREIQMSSKG</sequence>
<dbReference type="PANTHER" id="PTHR31306">
    <property type="entry name" value="ALPHA-1,6-MANNOSYLTRANSFERASE MNN11-RELATED"/>
    <property type="match status" value="1"/>
</dbReference>
<evidence type="ECO:0000256" key="2">
    <source>
        <dbReference type="ARBA" id="ARBA00005664"/>
    </source>
</evidence>
<dbReference type="AlphaFoldDB" id="W1NHH7"/>
<dbReference type="GO" id="GO:0006487">
    <property type="term" value="P:protein N-linked glycosylation"/>
    <property type="evidence" value="ECO:0000318"/>
    <property type="project" value="GO_Central"/>
</dbReference>
<proteinExistence type="inferred from homology"/>
<keyword evidence="6" id="KW-0333">Golgi apparatus</keyword>
<dbReference type="Gene3D" id="3.90.550.10">
    <property type="entry name" value="Spore Coat Polysaccharide Biosynthesis Protein SpsA, Chain A"/>
    <property type="match status" value="1"/>
</dbReference>
<dbReference type="GO" id="GO:0000139">
    <property type="term" value="C:Golgi membrane"/>
    <property type="evidence" value="ECO:0000318"/>
    <property type="project" value="GO_Central"/>
</dbReference>
<comment type="similarity">
    <text evidence="2">Belongs to the glycosyltransferase 34 family.</text>
</comment>
<evidence type="ECO:0000256" key="1">
    <source>
        <dbReference type="ARBA" id="ARBA00004323"/>
    </source>
</evidence>
<name>W1NHH7_AMBTC</name>
<keyword evidence="7" id="KW-0472">Membrane</keyword>
<gene>
    <name evidence="8" type="ORF">AMTR_s00009p00193920</name>
</gene>
<keyword evidence="7" id="KW-0812">Transmembrane</keyword>
<keyword evidence="4" id="KW-0808">Transferase</keyword>
<evidence type="ECO:0000313" key="8">
    <source>
        <dbReference type="EMBL" id="ERM94936.1"/>
    </source>
</evidence>
<dbReference type="PANTHER" id="PTHR31306:SF4">
    <property type="entry name" value="ALPHA-1,2-GALACTOSYLTRANSFERASE"/>
    <property type="match status" value="1"/>
</dbReference>
<keyword evidence="3" id="KW-0328">Glycosyltransferase</keyword>
<dbReference type="HOGENOM" id="CLU_043738_0_0_1"/>
<protein>
    <recommendedName>
        <fullName evidence="10">Galactosyl transferase GMA12/MNN10 family protein</fullName>
    </recommendedName>
</protein>
<dbReference type="OMA" id="FNSYPWI"/>
<accession>W1NHH7</accession>
<dbReference type="EMBL" id="KI397501">
    <property type="protein sequence ID" value="ERM94936.1"/>
    <property type="molecule type" value="Genomic_DNA"/>
</dbReference>
<evidence type="ECO:0000256" key="6">
    <source>
        <dbReference type="ARBA" id="ARBA00023034"/>
    </source>
</evidence>
<dbReference type="GO" id="GO:0016757">
    <property type="term" value="F:glycosyltransferase activity"/>
    <property type="evidence" value="ECO:0007669"/>
    <property type="project" value="UniProtKB-KW"/>
</dbReference>
<evidence type="ECO:0000313" key="9">
    <source>
        <dbReference type="Proteomes" id="UP000017836"/>
    </source>
</evidence>